<dbReference type="AlphaFoldDB" id="A0A9X1TK53"/>
<reference evidence="3" key="1">
    <citation type="submission" date="2022-01" db="EMBL/GenBank/DDBJ databases">
        <title>Draft Genome Sequences of Seven Type Strains of the Genus Streptomyces.</title>
        <authorList>
            <person name="Aziz S."/>
            <person name="Coretto E."/>
            <person name="Chronakova A."/>
            <person name="Sproer C."/>
            <person name="Huber K."/>
            <person name="Nouioui I."/>
            <person name="Gross H."/>
        </authorList>
    </citation>
    <scope>NUCLEOTIDE SEQUENCE</scope>
    <source>
        <strain evidence="3">DSM 103493</strain>
    </source>
</reference>
<dbReference type="Proteomes" id="UP001139384">
    <property type="component" value="Unassembled WGS sequence"/>
</dbReference>
<evidence type="ECO:0000313" key="4">
    <source>
        <dbReference type="Proteomes" id="UP001139384"/>
    </source>
</evidence>
<keyword evidence="2" id="KW-0812">Transmembrane</keyword>
<accession>A0A9X1TK53</accession>
<dbReference type="RefSeq" id="WP_234761966.1">
    <property type="nucleotide sequence ID" value="NZ_JAKEIP010000021.1"/>
</dbReference>
<keyword evidence="2" id="KW-0472">Membrane</keyword>
<proteinExistence type="predicted"/>
<keyword evidence="2" id="KW-1133">Transmembrane helix</keyword>
<protein>
    <submittedName>
        <fullName evidence="3">Uncharacterized protein</fullName>
    </submittedName>
</protein>
<feature type="region of interest" description="Disordered" evidence="1">
    <location>
        <begin position="1"/>
        <end position="23"/>
    </location>
</feature>
<evidence type="ECO:0000256" key="2">
    <source>
        <dbReference type="SAM" id="Phobius"/>
    </source>
</evidence>
<name>A0A9X1TK53_STRM4</name>
<evidence type="ECO:0000313" key="3">
    <source>
        <dbReference type="EMBL" id="MCF1593680.1"/>
    </source>
</evidence>
<feature type="transmembrane region" description="Helical" evidence="2">
    <location>
        <begin position="379"/>
        <end position="404"/>
    </location>
</feature>
<dbReference type="EMBL" id="JAKEIP010000021">
    <property type="protein sequence ID" value="MCF1593680.1"/>
    <property type="molecule type" value="Genomic_DNA"/>
</dbReference>
<organism evidence="3 4">
    <name type="scientific">Streptomyces muensis</name>
    <dbReference type="NCBI Taxonomy" id="1077944"/>
    <lineage>
        <taxon>Bacteria</taxon>
        <taxon>Bacillati</taxon>
        <taxon>Actinomycetota</taxon>
        <taxon>Actinomycetes</taxon>
        <taxon>Kitasatosporales</taxon>
        <taxon>Streptomycetaceae</taxon>
        <taxon>Streptomyces</taxon>
    </lineage>
</organism>
<gene>
    <name evidence="3" type="ORF">L0P92_08890</name>
</gene>
<keyword evidence="4" id="KW-1185">Reference proteome</keyword>
<comment type="caution">
    <text evidence="3">The sequence shown here is derived from an EMBL/GenBank/DDBJ whole genome shotgun (WGS) entry which is preliminary data.</text>
</comment>
<sequence>MDKTTTGSRAGEPSAVRSGTGSLSRCADLAGPRLYRDNAFAVTGLPANARGRAVRQHRQRLEARLAVRDTLPPDPDSPLVGERRKDEVRAAFEEFQDPRRRLVDELLWRWGDADLKCGCPRSLHEEHDDAVRFHAMVLEAEAGRGGVTVEGRDTLWRGAASGWGLLLGRPEFRQHIAHRIEDLDDPRLGEHTADDFLAALPPLLVSPLRELAADADFRTRLAGVCAGWTEHEVFAGLLAPLFEETVEDTVEQITEGLLSAKRQQEAGRYGDAALTLREQVLPTFERLGEFKAFVSEWRYEEVAHIVAVGLNNLAVALADHHLHGRPSAQQRQTMVELTEAAYEIAPDRDMQGIEANWDAIHSQFGQHARTVEAGGSGDVWGGLRLGCLLVLLVMVLPALIAYLVNR</sequence>
<evidence type="ECO:0000256" key="1">
    <source>
        <dbReference type="SAM" id="MobiDB-lite"/>
    </source>
</evidence>